<evidence type="ECO:0000259" key="3">
    <source>
        <dbReference type="Pfam" id="PF02563"/>
    </source>
</evidence>
<dbReference type="OrthoDB" id="9815244at2"/>
<name>A0A2S5KJE3_9PROT</name>
<protein>
    <submittedName>
        <fullName evidence="5">Sugar transporter</fullName>
    </submittedName>
</protein>
<dbReference type="AlphaFoldDB" id="A0A2S5KJE3"/>
<dbReference type="PANTHER" id="PTHR33619">
    <property type="entry name" value="POLYSACCHARIDE EXPORT PROTEIN GFCE-RELATED"/>
    <property type="match status" value="1"/>
</dbReference>
<evidence type="ECO:0000256" key="2">
    <source>
        <dbReference type="SAM" id="SignalP"/>
    </source>
</evidence>
<dbReference type="InterPro" id="IPR049712">
    <property type="entry name" value="Poly_export"/>
</dbReference>
<reference evidence="5 6" key="1">
    <citation type="submission" date="2018-02" db="EMBL/GenBank/DDBJ databases">
        <title>novel marine gammaproteobacteria from coastal saline agro ecosystem.</title>
        <authorList>
            <person name="Krishnan R."/>
            <person name="Ramesh Kumar N."/>
        </authorList>
    </citation>
    <scope>NUCLEOTIDE SEQUENCE [LARGE SCALE GENOMIC DNA]</scope>
    <source>
        <strain evidence="5 6">228</strain>
    </source>
</reference>
<organism evidence="5 6">
    <name type="scientific">Proteobacteria bacterium 228</name>
    <dbReference type="NCBI Taxonomy" id="2083153"/>
    <lineage>
        <taxon>Bacteria</taxon>
        <taxon>Pseudomonadati</taxon>
        <taxon>Pseudomonadota</taxon>
    </lineage>
</organism>
<feature type="chain" id="PRO_5015442684" evidence="2">
    <location>
        <begin position="28"/>
        <end position="549"/>
    </location>
</feature>
<dbReference type="Pfam" id="PF10531">
    <property type="entry name" value="SLBB"/>
    <property type="match status" value="1"/>
</dbReference>
<dbReference type="InterPro" id="IPR019554">
    <property type="entry name" value="Soluble_ligand-bd"/>
</dbReference>
<evidence type="ECO:0000313" key="6">
    <source>
        <dbReference type="Proteomes" id="UP000238196"/>
    </source>
</evidence>
<feature type="domain" description="Polysaccharide export protein N-terminal" evidence="3">
    <location>
        <begin position="78"/>
        <end position="151"/>
    </location>
</feature>
<keyword evidence="5" id="KW-0813">Transport</keyword>
<evidence type="ECO:0000313" key="5">
    <source>
        <dbReference type="EMBL" id="PPC74629.1"/>
    </source>
</evidence>
<sequence length="549" mass="59282">MSRFLSLRCALLSVGLLFSTTMQISFAADTTVPNLSQSVASATATSSVLPSAEKGLPPPFGANLFLGGSDAERNDGLNESYLIAPGDKIAVQAWGAIALSETVTVDSQGNVFIPEVGPITVGNTPASKLNALVTSKIEAVYPNNVNVYVNLLTATPVSVFVTGPVLRPGQYAGMASDSLLYFLIRAGGIDSERGSYRHIVILRNNNPVLDVDLYEFLRQGFLPNFSFKDQDVILVKPQGSTVTVEGGVRNPFRFEFSTATALGSELTKYARPLAKISHVGVEGSRSSIPFSVYLAYPRFNSFDLEDGDTVTFNADLKPQVIDILIQGSYLGPSTYTVKKDTHLQDLLDHVAIDPALADVQSIYIERASVATKQKEMIDQALQRLERSVYTAPASSEGEARIRTEEAGLVSDFVKRAQQIVPKGTVVVSQNGSVANILLEQGDRVVIPQKSDLVQVGGEVLMPQAVVFNPKAKLEDYIAWAGGYTERADIERIAIVHANGLVDFNQKSTLRPGDQLLVLPKVDAKNMQAVKDITQIIYQIAVAAKIALNF</sequence>
<comment type="caution">
    <text evidence="5">The sequence shown here is derived from an EMBL/GenBank/DDBJ whole genome shotgun (WGS) entry which is preliminary data.</text>
</comment>
<evidence type="ECO:0000256" key="1">
    <source>
        <dbReference type="ARBA" id="ARBA00022729"/>
    </source>
</evidence>
<dbReference type="EMBL" id="PRLP01000143">
    <property type="protein sequence ID" value="PPC74629.1"/>
    <property type="molecule type" value="Genomic_DNA"/>
</dbReference>
<feature type="signal peptide" evidence="2">
    <location>
        <begin position="1"/>
        <end position="27"/>
    </location>
</feature>
<dbReference type="Proteomes" id="UP000238196">
    <property type="component" value="Unassembled WGS sequence"/>
</dbReference>
<gene>
    <name evidence="5" type="ORF">C4K68_25280</name>
</gene>
<dbReference type="InterPro" id="IPR003715">
    <property type="entry name" value="Poly_export_N"/>
</dbReference>
<dbReference type="Gene3D" id="3.10.560.10">
    <property type="entry name" value="Outer membrane lipoprotein wza domain like"/>
    <property type="match status" value="2"/>
</dbReference>
<dbReference type="GO" id="GO:0015159">
    <property type="term" value="F:polysaccharide transmembrane transporter activity"/>
    <property type="evidence" value="ECO:0007669"/>
    <property type="project" value="InterPro"/>
</dbReference>
<keyword evidence="1 2" id="KW-0732">Signal</keyword>
<proteinExistence type="predicted"/>
<evidence type="ECO:0000259" key="4">
    <source>
        <dbReference type="Pfam" id="PF10531"/>
    </source>
</evidence>
<feature type="domain" description="Soluble ligand binding" evidence="4">
    <location>
        <begin position="453"/>
        <end position="495"/>
    </location>
</feature>
<accession>A0A2S5KJE3</accession>
<dbReference type="Pfam" id="PF02563">
    <property type="entry name" value="Poly_export"/>
    <property type="match status" value="1"/>
</dbReference>
<keyword evidence="5" id="KW-0762">Sugar transport</keyword>
<dbReference type="PANTHER" id="PTHR33619:SF3">
    <property type="entry name" value="POLYSACCHARIDE EXPORT PROTEIN GFCE-RELATED"/>
    <property type="match status" value="1"/>
</dbReference>